<sequence length="426" mass="45329">MLKKSLTIAAGSALMLLAIAETSLAVTFQVIADNLDSPRGLTFGPDGALYVTEAGRGGTGPCIPAPGGGTDVVCYGATGAITRIQNNTVQRITTGLPSIALPFEPLNITIDATGIHDLQFDSSGKAYAIFGLGSSPEQRDQVLNISEFGQLVALDNLNSQVSLTPLADLAEYEALFNPDDIGSGFFNPYNNGIDSNPYAFLIQGDTAYIVDAAGNDFFAAKLDGSELNLLSILPERTVIDPLTGNTIALQSVPTSVTIGPDGAFYIAEFTGFPYPENQARIFRIDSNNQVEIYAEGFTQIIDLAFDAQGGLYVLEFASKSLFSEFSLGDLIYIDPNGNRTSILSDVLNTPTALEIAPNGDIYISNQGYVPGQGQVLRVSVNEAPSTPESTPLWGLLSIGILGSISQLLPLKKKKRNLKYLDIIILK</sequence>
<dbReference type="RefSeq" id="WP_124970191.1">
    <property type="nucleotide sequence ID" value="NZ_BDQK01000013.1"/>
</dbReference>
<dbReference type="InterPro" id="IPR011042">
    <property type="entry name" value="6-blade_b-propeller_TolB-like"/>
</dbReference>
<keyword evidence="3" id="KW-1185">Reference proteome</keyword>
<evidence type="ECO:0000256" key="1">
    <source>
        <dbReference type="SAM" id="SignalP"/>
    </source>
</evidence>
<keyword evidence="1" id="KW-0732">Signal</keyword>
<proteinExistence type="predicted"/>
<dbReference type="AlphaFoldDB" id="A0A401IH78"/>
<accession>A0A401IH78</accession>
<evidence type="ECO:0000313" key="2">
    <source>
        <dbReference type="EMBL" id="GBF80655.1"/>
    </source>
</evidence>
<dbReference type="InterPro" id="IPR048031">
    <property type="entry name" value="ScyD/ScyE-like"/>
</dbReference>
<reference evidence="3" key="1">
    <citation type="submission" date="2017-05" db="EMBL/GenBank/DDBJ databases">
        <title>Physiological properties and genetic analysis related to exopolysaccharide production of fresh-water unicellular cyanobacterium Aphanothece sacrum, Suizenji Nori, that has been cultured as a food source in Japan.</title>
        <authorList>
            <person name="Kanesaki Y."/>
            <person name="Yoshikawa S."/>
            <person name="Ohki K."/>
        </authorList>
    </citation>
    <scope>NUCLEOTIDE SEQUENCE [LARGE SCALE GENOMIC DNA]</scope>
    <source>
        <strain evidence="3">FPU1</strain>
    </source>
</reference>
<evidence type="ECO:0000313" key="3">
    <source>
        <dbReference type="Proteomes" id="UP000287247"/>
    </source>
</evidence>
<dbReference type="SUPFAM" id="SSF101898">
    <property type="entry name" value="NHL repeat"/>
    <property type="match status" value="1"/>
</dbReference>
<protein>
    <recommendedName>
        <fullName evidence="4">NHL repeat containing protein</fullName>
    </recommendedName>
</protein>
<dbReference type="EMBL" id="BDQK01000013">
    <property type="protein sequence ID" value="GBF80655.1"/>
    <property type="molecule type" value="Genomic_DNA"/>
</dbReference>
<dbReference type="NCBIfam" id="NF033206">
    <property type="entry name" value="ScyE_fam"/>
    <property type="match status" value="1"/>
</dbReference>
<comment type="caution">
    <text evidence="2">The sequence shown here is derived from an EMBL/GenBank/DDBJ whole genome shotgun (WGS) entry which is preliminary data.</text>
</comment>
<dbReference type="Gene3D" id="2.120.10.30">
    <property type="entry name" value="TolB, C-terminal domain"/>
    <property type="match status" value="1"/>
</dbReference>
<gene>
    <name evidence="2" type="ORF">AsFPU1_2059</name>
</gene>
<feature type="signal peptide" evidence="1">
    <location>
        <begin position="1"/>
        <end position="25"/>
    </location>
</feature>
<name>A0A401IH78_APHSA</name>
<dbReference type="Proteomes" id="UP000287247">
    <property type="component" value="Unassembled WGS sequence"/>
</dbReference>
<dbReference type="OrthoDB" id="928769at2"/>
<evidence type="ECO:0008006" key="4">
    <source>
        <dbReference type="Google" id="ProtNLM"/>
    </source>
</evidence>
<organism evidence="2 3">
    <name type="scientific">Aphanothece sacrum FPU1</name>
    <dbReference type="NCBI Taxonomy" id="1920663"/>
    <lineage>
        <taxon>Bacteria</taxon>
        <taxon>Bacillati</taxon>
        <taxon>Cyanobacteriota</taxon>
        <taxon>Cyanophyceae</taxon>
        <taxon>Oscillatoriophycideae</taxon>
        <taxon>Chroococcales</taxon>
        <taxon>Aphanothecaceae</taxon>
        <taxon>Aphanothece</taxon>
    </lineage>
</organism>
<feature type="chain" id="PRO_5019349112" description="NHL repeat containing protein" evidence="1">
    <location>
        <begin position="26"/>
        <end position="426"/>
    </location>
</feature>